<accession>A0A8K0GRW2</accession>
<dbReference type="SUPFAM" id="SSF47874">
    <property type="entry name" value="Annexin"/>
    <property type="match status" value="1"/>
</dbReference>
<evidence type="ECO:0000256" key="14">
    <source>
        <dbReference type="ARBA" id="ARBA00023216"/>
    </source>
</evidence>
<dbReference type="SUPFAM" id="SSF56300">
    <property type="entry name" value="Metallo-dependent phosphatases"/>
    <property type="match status" value="1"/>
</dbReference>
<dbReference type="GO" id="GO:0005576">
    <property type="term" value="C:extracellular region"/>
    <property type="evidence" value="ECO:0007669"/>
    <property type="project" value="UniProtKB-SubCell"/>
</dbReference>
<reference evidence="17" key="1">
    <citation type="submission" date="2020-03" db="EMBL/GenBank/DDBJ databases">
        <title>A high-quality chromosome-level genome assembly of a woody plant with both climbing and erect habits, Rhamnella rubrinervis.</title>
        <authorList>
            <person name="Lu Z."/>
            <person name="Yang Y."/>
            <person name="Zhu X."/>
            <person name="Sun Y."/>
        </authorList>
    </citation>
    <scope>NUCLEOTIDE SEQUENCE</scope>
    <source>
        <strain evidence="17">BYM</strain>
        <tissue evidence="17">Leaf</tissue>
    </source>
</reference>
<dbReference type="InterPro" id="IPR051558">
    <property type="entry name" value="Metallophosphoesterase_PAP"/>
</dbReference>
<evidence type="ECO:0000256" key="15">
    <source>
        <dbReference type="ARBA" id="ARBA00023302"/>
    </source>
</evidence>
<dbReference type="GO" id="GO:0005544">
    <property type="term" value="F:calcium-dependent phospholipid binding"/>
    <property type="evidence" value="ECO:0007669"/>
    <property type="project" value="UniProtKB-KW"/>
</dbReference>
<keyword evidence="9" id="KW-0677">Repeat</keyword>
<dbReference type="PANTHER" id="PTHR10161">
    <property type="entry name" value="TARTRATE-RESISTANT ACID PHOSPHATASE TYPE 5"/>
    <property type="match status" value="1"/>
</dbReference>
<evidence type="ECO:0000256" key="1">
    <source>
        <dbReference type="ARBA" id="ARBA00000032"/>
    </source>
</evidence>
<dbReference type="InterPro" id="IPR024927">
    <property type="entry name" value="Acid_PPase"/>
</dbReference>
<evidence type="ECO:0000259" key="16">
    <source>
        <dbReference type="Pfam" id="PF00149"/>
    </source>
</evidence>
<sequence>MASMTPPPMLTSPRDDATQLHLAFKGFGCDTAAVINILAHRDGTQRMLIQQEYRALYSKDLRKRLSSELSGNVKRAILLWMNDPAARDATIVRHALSGDSIDLKAATEVICSRTPTQIQHFRQIYFALFGVYMEHDIESQTSGDHKKLLLMYVSTPRYEGPFDAVIVEKDGKTLYKAGEKRLGTDEKTFINIFSGRGRQHLAAVNRAYHDKYGHSLEKAVKKETSGHFKRGLLTILRCADNPGKYFATVLHKAMKGMGTNDTTLIRVIVSRAEIDMQYIKAEYQKQYGRTLNEVSAFFWLSKNSEAELAGVELNLKPCFAELQRFEHPPKSDGSLSFLVVGDWGRRGFYNQSLVALQMGRIGEKLDIDFVVSTGDNFYEDGLNGANDPAFEESFSKIYTAKSLQKQWYSVLGNHDYRGDTLAQLSPLLRKLDSRWLCLRSFIVNAEIAELFFVDTTPFVDDYFNDNDHTYNWRGVFPRNAYLSNLLKDLEKALKESSAKWKIVVGHHAIRSVGHHGDTPELIKHLLPILKANNVDFYMNGHDHCLEHFTSLDSPIQYLTSGAGSKAWRGDVKAAKQRDMKFFYDGQGFMSLQLTSSGQHAEVVFYDVFGRVLHTWRLSKHPAYSSI</sequence>
<evidence type="ECO:0000256" key="12">
    <source>
        <dbReference type="ARBA" id="ARBA00022837"/>
    </source>
</evidence>
<dbReference type="PROSITE" id="PS51897">
    <property type="entry name" value="ANNEXIN_2"/>
    <property type="match status" value="4"/>
</dbReference>
<evidence type="ECO:0000256" key="10">
    <source>
        <dbReference type="ARBA" id="ARBA00022801"/>
    </source>
</evidence>
<keyword evidence="6" id="KW-0964">Secreted</keyword>
<dbReference type="GO" id="GO:0006950">
    <property type="term" value="P:response to stress"/>
    <property type="evidence" value="ECO:0007669"/>
    <property type="project" value="UniProtKB-ARBA"/>
</dbReference>
<name>A0A8K0GRW2_9ROSA</name>
<keyword evidence="13" id="KW-0325">Glycoprotein</keyword>
<dbReference type="PANTHER" id="PTHR10161:SF44">
    <property type="entry name" value="PURPLE ACID PHOSPHATASE"/>
    <property type="match status" value="1"/>
</dbReference>
<comment type="subcellular location">
    <subcellularLocation>
        <location evidence="3">Secreted</location>
    </subcellularLocation>
</comment>
<dbReference type="EMBL" id="VOIH02000012">
    <property type="protein sequence ID" value="KAF3432055.1"/>
    <property type="molecule type" value="Genomic_DNA"/>
</dbReference>
<dbReference type="EC" id="3.1.3.2" evidence="5"/>
<dbReference type="InterPro" id="IPR001464">
    <property type="entry name" value="Annexin"/>
</dbReference>
<dbReference type="InterPro" id="IPR004843">
    <property type="entry name" value="Calcineurin-like_PHP"/>
</dbReference>
<gene>
    <name evidence="17" type="ORF">FNV43_RR26794</name>
</gene>
<comment type="similarity">
    <text evidence="4">Belongs to the metallophosphoesterase superfamily. Purple acid phosphatase family.</text>
</comment>
<comment type="caution">
    <text evidence="17">The sequence shown here is derived from an EMBL/GenBank/DDBJ whole genome shotgun (WGS) entry which is preliminary data.</text>
</comment>
<keyword evidence="10" id="KW-0378">Hydrolase</keyword>
<comment type="cofactor">
    <cofactor evidence="2">
        <name>Fe cation</name>
        <dbReference type="ChEBI" id="CHEBI:24875"/>
    </cofactor>
</comment>
<dbReference type="OrthoDB" id="411211at2759"/>
<keyword evidence="14" id="KW-0041">Annexin</keyword>
<dbReference type="InterPro" id="IPR037104">
    <property type="entry name" value="Annexin_sf"/>
</dbReference>
<dbReference type="GO" id="GO:0003993">
    <property type="term" value="F:acid phosphatase activity"/>
    <property type="evidence" value="ECO:0007669"/>
    <property type="project" value="UniProtKB-EC"/>
</dbReference>
<evidence type="ECO:0000256" key="6">
    <source>
        <dbReference type="ARBA" id="ARBA00022525"/>
    </source>
</evidence>
<evidence type="ECO:0000256" key="13">
    <source>
        <dbReference type="ARBA" id="ARBA00023180"/>
    </source>
</evidence>
<dbReference type="FunFam" id="1.10.220.10:FF:000002">
    <property type="entry name" value="Annexin"/>
    <property type="match status" value="1"/>
</dbReference>
<dbReference type="Pfam" id="PF00149">
    <property type="entry name" value="Metallophos"/>
    <property type="match status" value="1"/>
</dbReference>
<evidence type="ECO:0000256" key="7">
    <source>
        <dbReference type="ARBA" id="ARBA00022723"/>
    </source>
</evidence>
<dbReference type="Proteomes" id="UP000796880">
    <property type="component" value="Unassembled WGS sequence"/>
</dbReference>
<evidence type="ECO:0000256" key="2">
    <source>
        <dbReference type="ARBA" id="ARBA00001962"/>
    </source>
</evidence>
<keyword evidence="18" id="KW-1185">Reference proteome</keyword>
<evidence type="ECO:0000256" key="4">
    <source>
        <dbReference type="ARBA" id="ARBA00008723"/>
    </source>
</evidence>
<evidence type="ECO:0000256" key="11">
    <source>
        <dbReference type="ARBA" id="ARBA00022833"/>
    </source>
</evidence>
<keyword evidence="8" id="KW-0732">Signal</keyword>
<keyword evidence="7" id="KW-0479">Metal-binding</keyword>
<dbReference type="Gene3D" id="1.10.220.10">
    <property type="entry name" value="Annexin"/>
    <property type="match status" value="4"/>
</dbReference>
<dbReference type="Pfam" id="PF00191">
    <property type="entry name" value="Annexin"/>
    <property type="match status" value="4"/>
</dbReference>
<dbReference type="InterPro" id="IPR029052">
    <property type="entry name" value="Metallo-depent_PP-like"/>
</dbReference>
<dbReference type="InterPro" id="IPR018502">
    <property type="entry name" value="Annexin_repeat"/>
</dbReference>
<proteinExistence type="inferred from homology"/>
<keyword evidence="11" id="KW-0862">Zinc</keyword>
<dbReference type="AlphaFoldDB" id="A0A8K0GRW2"/>
<evidence type="ECO:0000256" key="3">
    <source>
        <dbReference type="ARBA" id="ARBA00004613"/>
    </source>
</evidence>
<feature type="domain" description="Calcineurin-like phosphoesterase" evidence="16">
    <location>
        <begin position="336"/>
        <end position="544"/>
    </location>
</feature>
<evidence type="ECO:0000256" key="8">
    <source>
        <dbReference type="ARBA" id="ARBA00022729"/>
    </source>
</evidence>
<protein>
    <recommendedName>
        <fullName evidence="5">acid phosphatase</fullName>
        <ecNumber evidence="5">3.1.3.2</ecNumber>
    </recommendedName>
</protein>
<dbReference type="FunFam" id="1.10.220.10:FF:000015">
    <property type="entry name" value="Annexin"/>
    <property type="match status" value="1"/>
</dbReference>
<comment type="catalytic activity">
    <reaction evidence="1">
        <text>a phosphate monoester + H2O = an alcohol + phosphate</text>
        <dbReference type="Rhea" id="RHEA:15017"/>
        <dbReference type="ChEBI" id="CHEBI:15377"/>
        <dbReference type="ChEBI" id="CHEBI:30879"/>
        <dbReference type="ChEBI" id="CHEBI:43474"/>
        <dbReference type="ChEBI" id="CHEBI:67140"/>
        <dbReference type="EC" id="3.1.3.2"/>
    </reaction>
</comment>
<evidence type="ECO:0000256" key="5">
    <source>
        <dbReference type="ARBA" id="ARBA00012646"/>
    </source>
</evidence>
<dbReference type="FunFam" id="1.10.220.10:FF:000008">
    <property type="entry name" value="Annexin"/>
    <property type="match status" value="1"/>
</dbReference>
<dbReference type="FunFam" id="1.10.220.10:FF:000001">
    <property type="entry name" value="Annexin"/>
    <property type="match status" value="1"/>
</dbReference>
<evidence type="ECO:0000313" key="17">
    <source>
        <dbReference type="EMBL" id="KAF3432055.1"/>
    </source>
</evidence>
<dbReference type="FunFam" id="3.60.21.10:FF:000027">
    <property type="entry name" value="Purple acid phosphatase"/>
    <property type="match status" value="1"/>
</dbReference>
<evidence type="ECO:0000256" key="9">
    <source>
        <dbReference type="ARBA" id="ARBA00022737"/>
    </source>
</evidence>
<dbReference type="Gene3D" id="3.60.21.10">
    <property type="match status" value="1"/>
</dbReference>
<dbReference type="PRINTS" id="PR00196">
    <property type="entry name" value="ANNEXIN"/>
</dbReference>
<dbReference type="CDD" id="cd07378">
    <property type="entry name" value="MPP_ACP5"/>
    <property type="match status" value="1"/>
</dbReference>
<organism evidence="17 18">
    <name type="scientific">Rhamnella rubrinervis</name>
    <dbReference type="NCBI Taxonomy" id="2594499"/>
    <lineage>
        <taxon>Eukaryota</taxon>
        <taxon>Viridiplantae</taxon>
        <taxon>Streptophyta</taxon>
        <taxon>Embryophyta</taxon>
        <taxon>Tracheophyta</taxon>
        <taxon>Spermatophyta</taxon>
        <taxon>Magnoliopsida</taxon>
        <taxon>eudicotyledons</taxon>
        <taxon>Gunneridae</taxon>
        <taxon>Pentapetalae</taxon>
        <taxon>rosids</taxon>
        <taxon>fabids</taxon>
        <taxon>Rosales</taxon>
        <taxon>Rhamnaceae</taxon>
        <taxon>rhamnoid group</taxon>
        <taxon>Rhamneae</taxon>
        <taxon>Rhamnella</taxon>
    </lineage>
</organism>
<evidence type="ECO:0000313" key="18">
    <source>
        <dbReference type="Proteomes" id="UP000796880"/>
    </source>
</evidence>
<keyword evidence="12" id="KW-0106">Calcium</keyword>
<dbReference type="GO" id="GO:0005509">
    <property type="term" value="F:calcium ion binding"/>
    <property type="evidence" value="ECO:0007669"/>
    <property type="project" value="InterPro"/>
</dbReference>
<dbReference type="SMART" id="SM00335">
    <property type="entry name" value="ANX"/>
    <property type="match status" value="4"/>
</dbReference>
<keyword evidence="15" id="KW-0111">Calcium/phospholipid-binding</keyword>